<keyword evidence="4" id="KW-0600">Photoreceptor protein</keyword>
<evidence type="ECO:0000256" key="13">
    <source>
        <dbReference type="ARBA" id="ARBA00023170"/>
    </source>
</evidence>
<dbReference type="Gene3D" id="3.30.450.20">
    <property type="entry name" value="PAS domain"/>
    <property type="match status" value="1"/>
</dbReference>
<dbReference type="InterPro" id="IPR003594">
    <property type="entry name" value="HATPase_dom"/>
</dbReference>
<keyword evidence="13" id="KW-0675">Receptor</keyword>
<dbReference type="Gene3D" id="3.30.565.10">
    <property type="entry name" value="Histidine kinase-like ATPase, C-terminal domain"/>
    <property type="match status" value="1"/>
</dbReference>
<dbReference type="Gene3D" id="3.30.450.40">
    <property type="match status" value="1"/>
</dbReference>
<evidence type="ECO:0000256" key="7">
    <source>
        <dbReference type="ARBA" id="ARBA00022679"/>
    </source>
</evidence>
<dbReference type="InterPro" id="IPR036097">
    <property type="entry name" value="HisK_dim/P_sf"/>
</dbReference>
<keyword evidence="17" id="KW-1185">Reference proteome</keyword>
<comment type="similarity">
    <text evidence="2">In the N-terminal section; belongs to the phytochrome family.</text>
</comment>
<evidence type="ECO:0000259" key="15">
    <source>
        <dbReference type="PROSITE" id="PS50109"/>
    </source>
</evidence>
<keyword evidence="7" id="KW-0808">Transferase</keyword>
<dbReference type="SUPFAM" id="SSF55781">
    <property type="entry name" value="GAF domain-like"/>
    <property type="match status" value="2"/>
</dbReference>
<evidence type="ECO:0000256" key="3">
    <source>
        <dbReference type="ARBA" id="ARBA00012438"/>
    </source>
</evidence>
<keyword evidence="11" id="KW-0157">Chromophore</keyword>
<proteinExistence type="inferred from homology"/>
<dbReference type="SMART" id="SM00065">
    <property type="entry name" value="GAF"/>
    <property type="match status" value="1"/>
</dbReference>
<dbReference type="InterPro" id="IPR001294">
    <property type="entry name" value="Phytochrome"/>
</dbReference>
<dbReference type="InterPro" id="IPR043150">
    <property type="entry name" value="Phytochrome_PHY_sf"/>
</dbReference>
<dbReference type="InterPro" id="IPR013654">
    <property type="entry name" value="PAS_2"/>
</dbReference>
<dbReference type="Pfam" id="PF00360">
    <property type="entry name" value="PHY"/>
    <property type="match status" value="1"/>
</dbReference>
<dbReference type="PANTHER" id="PTHR43065:SF10">
    <property type="entry name" value="PEROXIDE STRESS-ACTIVATED HISTIDINE KINASE MAK3"/>
    <property type="match status" value="1"/>
</dbReference>
<name>A0ABP9G7H0_9SPHI</name>
<dbReference type="InterPro" id="IPR005467">
    <property type="entry name" value="His_kinase_dom"/>
</dbReference>
<evidence type="ECO:0000256" key="5">
    <source>
        <dbReference type="ARBA" id="ARBA00022553"/>
    </source>
</evidence>
<dbReference type="SMART" id="SM00387">
    <property type="entry name" value="HATPase_c"/>
    <property type="match status" value="1"/>
</dbReference>
<evidence type="ECO:0000256" key="11">
    <source>
        <dbReference type="ARBA" id="ARBA00022991"/>
    </source>
</evidence>
<dbReference type="InterPro" id="IPR003018">
    <property type="entry name" value="GAF"/>
</dbReference>
<evidence type="ECO:0000259" key="14">
    <source>
        <dbReference type="PROSITE" id="PS50046"/>
    </source>
</evidence>
<evidence type="ECO:0000256" key="4">
    <source>
        <dbReference type="ARBA" id="ARBA00022543"/>
    </source>
</evidence>
<keyword evidence="8" id="KW-0547">Nucleotide-binding</keyword>
<dbReference type="Pfam" id="PF08446">
    <property type="entry name" value="PAS_2"/>
    <property type="match status" value="1"/>
</dbReference>
<evidence type="ECO:0000256" key="9">
    <source>
        <dbReference type="ARBA" id="ARBA00022777"/>
    </source>
</evidence>
<evidence type="ECO:0000256" key="2">
    <source>
        <dbReference type="ARBA" id="ARBA00006402"/>
    </source>
</evidence>
<dbReference type="GO" id="GO:0005524">
    <property type="term" value="F:ATP binding"/>
    <property type="evidence" value="ECO:0007669"/>
    <property type="project" value="UniProtKB-KW"/>
</dbReference>
<gene>
    <name evidence="16" type="ORF">GCM10023313_35170</name>
</gene>
<protein>
    <recommendedName>
        <fullName evidence="3">histidine kinase</fullName>
        <ecNumber evidence="3">2.7.13.3</ecNumber>
    </recommendedName>
</protein>
<keyword evidence="10 16" id="KW-0067">ATP-binding</keyword>
<evidence type="ECO:0000256" key="10">
    <source>
        <dbReference type="ARBA" id="ARBA00022840"/>
    </source>
</evidence>
<evidence type="ECO:0000256" key="8">
    <source>
        <dbReference type="ARBA" id="ARBA00022741"/>
    </source>
</evidence>
<dbReference type="Pfam" id="PF01590">
    <property type="entry name" value="GAF"/>
    <property type="match status" value="1"/>
</dbReference>
<dbReference type="InterPro" id="IPR003661">
    <property type="entry name" value="HisK_dim/P_dom"/>
</dbReference>
<dbReference type="PRINTS" id="PR01033">
    <property type="entry name" value="PHYTOCHROME"/>
</dbReference>
<dbReference type="EMBL" id="BAABJI010000004">
    <property type="protein sequence ID" value="GAA4927592.1"/>
    <property type="molecule type" value="Genomic_DNA"/>
</dbReference>
<dbReference type="RefSeq" id="WP_345333349.1">
    <property type="nucleotide sequence ID" value="NZ_BAABJI010000004.1"/>
</dbReference>
<dbReference type="PROSITE" id="PS50109">
    <property type="entry name" value="HIS_KIN"/>
    <property type="match status" value="1"/>
</dbReference>
<comment type="caution">
    <text evidence="16">The sequence shown here is derived from an EMBL/GenBank/DDBJ whole genome shotgun (WGS) entry which is preliminary data.</text>
</comment>
<keyword evidence="6" id="KW-0716">Sensory transduction</keyword>
<dbReference type="CDD" id="cd00075">
    <property type="entry name" value="HATPase"/>
    <property type="match status" value="1"/>
</dbReference>
<dbReference type="Gene3D" id="1.10.287.130">
    <property type="match status" value="1"/>
</dbReference>
<dbReference type="Proteomes" id="UP001501436">
    <property type="component" value="Unassembled WGS sequence"/>
</dbReference>
<comment type="catalytic activity">
    <reaction evidence="1">
        <text>ATP + protein L-histidine = ADP + protein N-phospho-L-histidine.</text>
        <dbReference type="EC" id="2.7.13.3"/>
    </reaction>
</comment>
<dbReference type="Pfam" id="PF00512">
    <property type="entry name" value="HisKA"/>
    <property type="match status" value="1"/>
</dbReference>
<evidence type="ECO:0000256" key="1">
    <source>
        <dbReference type="ARBA" id="ARBA00000085"/>
    </source>
</evidence>
<dbReference type="InterPro" id="IPR036890">
    <property type="entry name" value="HATPase_C_sf"/>
</dbReference>
<feature type="domain" description="Histidine kinase" evidence="15">
    <location>
        <begin position="528"/>
        <end position="740"/>
    </location>
</feature>
<sequence length="740" mass="83387">MAFNVDLTNCDREPIHIPGQIQPYGFLIAVDNDNIIRYHSENVSDLIPGLPSLLLGKELSEVEYALSPNEPMGFISQLVTFGKTTKSFEQINPFQLELNGNSYYMIIHQADDLFVLEFEPANSEATADMQKMIGRSISEMLADKNLQNLLNNSAEQVKKVIGYDRVMVYRFAADGHGVVIADARNEELESWLGLHYPASDIPKQARELYKLNHTRIIADVNSIPSKIVTLADGEPQPLNLTCSQLRAVSPIHIQYLKNMGVASSFSISLMYKKELWGLIACHSYTPRYIDYKARESAKLIGQILSSALEFRQDEENQQLQDQLFANVEKISKQMQRSNSLEDALTTDEVSILNVTYADGAVLIYEGNTFKFGKVPNDDQLAGLLQWIKTDVTDTFFCTDHLSNKYAPALKYKDIASGIIVSAISKEMGEYMIWFKPEQLKQITWAGNPEKPAEVDNNGMLNISPRTSFEAWAETVTARSAAWSNEEVKAVIRLKEELTYAINQKASAIRQLNEKLKQAYEELDTFSFTISHDLKNPISVIKSYAQLLTRDASIRPEALRVIDRIVDRADKMNYMINEVLDYSRIGRSEIDFMDVKIGPMVNDIIKDLSLVYDTARLQITIGETPVVKGDPIMLLQVFANLLSNAIKYSQRADPQQISIEGKITDTGVLYRIKDNGLGIDIKQLPRIFELFNRTDNVKDIEGSGVGLAIVKRIVEKHRGKIWVDSELGKGSTFYVEFSNPA</sequence>
<dbReference type="SUPFAM" id="SSF47384">
    <property type="entry name" value="Homodimeric domain of signal transducing histidine kinase"/>
    <property type="match status" value="1"/>
</dbReference>
<evidence type="ECO:0000256" key="12">
    <source>
        <dbReference type="ARBA" id="ARBA00023012"/>
    </source>
</evidence>
<dbReference type="CDD" id="cd00082">
    <property type="entry name" value="HisKA"/>
    <property type="match status" value="1"/>
</dbReference>
<dbReference type="InterPro" id="IPR029016">
    <property type="entry name" value="GAF-like_dom_sf"/>
</dbReference>
<keyword evidence="5" id="KW-0597">Phosphoprotein</keyword>
<reference evidence="17" key="1">
    <citation type="journal article" date="2019" name="Int. J. Syst. Evol. Microbiol.">
        <title>The Global Catalogue of Microorganisms (GCM) 10K type strain sequencing project: providing services to taxonomists for standard genome sequencing and annotation.</title>
        <authorList>
            <consortium name="The Broad Institute Genomics Platform"/>
            <consortium name="The Broad Institute Genome Sequencing Center for Infectious Disease"/>
            <person name="Wu L."/>
            <person name="Ma J."/>
        </authorList>
    </citation>
    <scope>NUCLEOTIDE SEQUENCE [LARGE SCALE GENOMIC DNA]</scope>
    <source>
        <strain evidence="17">JCM 18283</strain>
    </source>
</reference>
<keyword evidence="12" id="KW-0902">Two-component regulatory system</keyword>
<dbReference type="SUPFAM" id="SSF55785">
    <property type="entry name" value="PYP-like sensor domain (PAS domain)"/>
    <property type="match status" value="1"/>
</dbReference>
<dbReference type="Gene3D" id="3.30.450.270">
    <property type="match status" value="1"/>
</dbReference>
<evidence type="ECO:0000313" key="17">
    <source>
        <dbReference type="Proteomes" id="UP001501436"/>
    </source>
</evidence>
<accession>A0ABP9G7H0</accession>
<dbReference type="InterPro" id="IPR016132">
    <property type="entry name" value="Phyto_chromo_attachment"/>
</dbReference>
<organism evidence="16 17">
    <name type="scientific">Mucilaginibacter defluvii</name>
    <dbReference type="NCBI Taxonomy" id="1196019"/>
    <lineage>
        <taxon>Bacteria</taxon>
        <taxon>Pseudomonadati</taxon>
        <taxon>Bacteroidota</taxon>
        <taxon>Sphingobacteriia</taxon>
        <taxon>Sphingobacteriales</taxon>
        <taxon>Sphingobacteriaceae</taxon>
        <taxon>Mucilaginibacter</taxon>
    </lineage>
</organism>
<evidence type="ECO:0000313" key="16">
    <source>
        <dbReference type="EMBL" id="GAA4927592.1"/>
    </source>
</evidence>
<feature type="domain" description="Phytochrome chromophore attachment site" evidence="14">
    <location>
        <begin position="145"/>
        <end position="306"/>
    </location>
</feature>
<dbReference type="EC" id="2.7.13.3" evidence="3"/>
<keyword evidence="9" id="KW-0418">Kinase</keyword>
<evidence type="ECO:0000256" key="6">
    <source>
        <dbReference type="ARBA" id="ARBA00022606"/>
    </source>
</evidence>
<dbReference type="SUPFAM" id="SSF55874">
    <property type="entry name" value="ATPase domain of HSP90 chaperone/DNA topoisomerase II/histidine kinase"/>
    <property type="match status" value="1"/>
</dbReference>
<dbReference type="SMART" id="SM00388">
    <property type="entry name" value="HisKA"/>
    <property type="match status" value="1"/>
</dbReference>
<dbReference type="InterPro" id="IPR035965">
    <property type="entry name" value="PAS-like_dom_sf"/>
</dbReference>
<dbReference type="PANTHER" id="PTHR43065">
    <property type="entry name" value="SENSOR HISTIDINE KINASE"/>
    <property type="match status" value="1"/>
</dbReference>
<dbReference type="PROSITE" id="PS50046">
    <property type="entry name" value="PHYTOCHROME_2"/>
    <property type="match status" value="1"/>
</dbReference>
<dbReference type="Pfam" id="PF02518">
    <property type="entry name" value="HATPase_c"/>
    <property type="match status" value="1"/>
</dbReference>
<dbReference type="InterPro" id="IPR013515">
    <property type="entry name" value="Phytochrome_cen-reg"/>
</dbReference>